<dbReference type="EMBL" id="CAUYUJ010014338">
    <property type="protein sequence ID" value="CAK0839974.1"/>
    <property type="molecule type" value="Genomic_DNA"/>
</dbReference>
<keyword evidence="3" id="KW-1185">Reference proteome</keyword>
<evidence type="ECO:0000256" key="1">
    <source>
        <dbReference type="SAM" id="MobiDB-lite"/>
    </source>
</evidence>
<sequence>AAARSDWERRRALIKHCDCDALPRGCPPRLPCYEAGFGMCDAIGGYADMCASRWDAIVKAKLPAGTADRTRLKSASFCQVIVGSVTLPPLEGPVAHDIEMESMDVEVELWSCISYIHFSPWKVMFMPATCAGHAGGDQFSATMEPEWTRQRKHFKQMLETYGEDTTYKVQCSEFIDTPAPVNFAPSEQLIRKRGDAIEFWFCPGDQAKLPAFRAKKKRLLDKEQNRWDDEGDGSGGSEGEPVGSELEASEGEPIGALSDSECGGSVCDSSGESQGSAHHAPSSSDWGGDDGEAMPPRLRAATGCRATQRLSLLI</sequence>
<organism evidence="2 3">
    <name type="scientific">Prorocentrum cordatum</name>
    <dbReference type="NCBI Taxonomy" id="2364126"/>
    <lineage>
        <taxon>Eukaryota</taxon>
        <taxon>Sar</taxon>
        <taxon>Alveolata</taxon>
        <taxon>Dinophyceae</taxon>
        <taxon>Prorocentrales</taxon>
        <taxon>Prorocentraceae</taxon>
        <taxon>Prorocentrum</taxon>
    </lineage>
</organism>
<proteinExistence type="predicted"/>
<name>A0ABN9T585_9DINO</name>
<evidence type="ECO:0000313" key="3">
    <source>
        <dbReference type="Proteomes" id="UP001189429"/>
    </source>
</evidence>
<gene>
    <name evidence="2" type="ORF">PCOR1329_LOCUS35524</name>
</gene>
<reference evidence="2" key="1">
    <citation type="submission" date="2023-10" db="EMBL/GenBank/DDBJ databases">
        <authorList>
            <person name="Chen Y."/>
            <person name="Shah S."/>
            <person name="Dougan E. K."/>
            <person name="Thang M."/>
            <person name="Chan C."/>
        </authorList>
    </citation>
    <scope>NUCLEOTIDE SEQUENCE [LARGE SCALE GENOMIC DNA]</scope>
</reference>
<feature type="non-terminal residue" evidence="2">
    <location>
        <position position="1"/>
    </location>
</feature>
<feature type="region of interest" description="Disordered" evidence="1">
    <location>
        <begin position="223"/>
        <end position="302"/>
    </location>
</feature>
<feature type="compositionally biased region" description="Polar residues" evidence="1">
    <location>
        <begin position="267"/>
        <end position="285"/>
    </location>
</feature>
<accession>A0ABN9T585</accession>
<comment type="caution">
    <text evidence="2">The sequence shown here is derived from an EMBL/GenBank/DDBJ whole genome shotgun (WGS) entry which is preliminary data.</text>
</comment>
<evidence type="ECO:0000313" key="2">
    <source>
        <dbReference type="EMBL" id="CAK0839974.1"/>
    </source>
</evidence>
<protein>
    <submittedName>
        <fullName evidence="2">Uncharacterized protein</fullName>
    </submittedName>
</protein>
<dbReference type="Proteomes" id="UP001189429">
    <property type="component" value="Unassembled WGS sequence"/>
</dbReference>